<comment type="caution">
    <text evidence="3">The sequence shown here is derived from an EMBL/GenBank/DDBJ whole genome shotgun (WGS) entry which is preliminary data.</text>
</comment>
<gene>
    <name evidence="2" type="ORF">Clacol_009018</name>
    <name evidence="3" type="ORF">Clacol_010594</name>
</gene>
<reference evidence="3" key="1">
    <citation type="submission" date="2021-10" db="EMBL/GenBank/DDBJ databases">
        <title>De novo Genome Assembly of Clathrus columnatus (Basidiomycota, Fungi) Using Illumina and Nanopore Sequence Data.</title>
        <authorList>
            <person name="Ogiso-Tanaka E."/>
            <person name="Itagaki H."/>
            <person name="Hosoya T."/>
            <person name="Hosaka K."/>
        </authorList>
    </citation>
    <scope>NUCLEOTIDE SEQUENCE</scope>
    <source>
        <strain evidence="3">MO-923</strain>
    </source>
</reference>
<proteinExistence type="predicted"/>
<evidence type="ECO:0000313" key="3">
    <source>
        <dbReference type="EMBL" id="GJJ16297.1"/>
    </source>
</evidence>
<dbReference type="EMBL" id="BPWL01000010">
    <property type="protein sequence ID" value="GJJ14750.1"/>
    <property type="molecule type" value="Genomic_DNA"/>
</dbReference>
<protein>
    <recommendedName>
        <fullName evidence="1">DUF6699 domain-containing protein</fullName>
    </recommendedName>
</protein>
<dbReference type="EMBL" id="BPWL01000018">
    <property type="protein sequence ID" value="GJJ16297.1"/>
    <property type="molecule type" value="Genomic_DNA"/>
</dbReference>
<dbReference type="InterPro" id="IPR046522">
    <property type="entry name" value="DUF6699"/>
</dbReference>
<evidence type="ECO:0000313" key="4">
    <source>
        <dbReference type="Proteomes" id="UP001050691"/>
    </source>
</evidence>
<keyword evidence="4" id="KW-1185">Reference proteome</keyword>
<name>A0AAV5AR33_9AGAM</name>
<organism evidence="3 4">
    <name type="scientific">Clathrus columnatus</name>
    <dbReference type="NCBI Taxonomy" id="1419009"/>
    <lineage>
        <taxon>Eukaryota</taxon>
        <taxon>Fungi</taxon>
        <taxon>Dikarya</taxon>
        <taxon>Basidiomycota</taxon>
        <taxon>Agaricomycotina</taxon>
        <taxon>Agaricomycetes</taxon>
        <taxon>Phallomycetidae</taxon>
        <taxon>Phallales</taxon>
        <taxon>Clathraceae</taxon>
        <taxon>Clathrus</taxon>
    </lineage>
</organism>
<accession>A0AAV5AR33</accession>
<evidence type="ECO:0000259" key="1">
    <source>
        <dbReference type="Pfam" id="PF20415"/>
    </source>
</evidence>
<dbReference type="Pfam" id="PF20415">
    <property type="entry name" value="DUF6699"/>
    <property type="match status" value="1"/>
</dbReference>
<dbReference type="Proteomes" id="UP001050691">
    <property type="component" value="Unassembled WGS sequence"/>
</dbReference>
<evidence type="ECO:0000313" key="2">
    <source>
        <dbReference type="EMBL" id="GJJ14750.1"/>
    </source>
</evidence>
<feature type="domain" description="DUF6699" evidence="1">
    <location>
        <begin position="100"/>
        <end position="203"/>
    </location>
</feature>
<dbReference type="AlphaFoldDB" id="A0AAV5AR33"/>
<sequence>MVYLTPSTVGYLPSASASSNSSATYSSASSFTSPQAPRNDYLPLPTVADYRNGLSTPTASPVLSRSTAPSPVKLNPILINLGSSSRFDFSAPNAVTNTFPHEPAFTSAPVTNYIPILCGPFNVLIYIQHLSSQLNCLDFLRLISTALAQPVNPYTDQEWLQVGPQNQQLIMQAYNKRVRNRPDPYVRKIDFLLSQTRLDGFKPSYNAWTLLTA</sequence>